<feature type="compositionally biased region" description="Polar residues" evidence="1">
    <location>
        <begin position="53"/>
        <end position="63"/>
    </location>
</feature>
<proteinExistence type="predicted"/>
<organism evidence="2 3">
    <name type="scientific">Cuscuta australis</name>
    <dbReference type="NCBI Taxonomy" id="267555"/>
    <lineage>
        <taxon>Eukaryota</taxon>
        <taxon>Viridiplantae</taxon>
        <taxon>Streptophyta</taxon>
        <taxon>Embryophyta</taxon>
        <taxon>Tracheophyta</taxon>
        <taxon>Spermatophyta</taxon>
        <taxon>Magnoliopsida</taxon>
        <taxon>eudicotyledons</taxon>
        <taxon>Gunneridae</taxon>
        <taxon>Pentapetalae</taxon>
        <taxon>asterids</taxon>
        <taxon>lamiids</taxon>
        <taxon>Solanales</taxon>
        <taxon>Convolvulaceae</taxon>
        <taxon>Cuscuteae</taxon>
        <taxon>Cuscuta</taxon>
        <taxon>Cuscuta subgen. Grammica</taxon>
        <taxon>Cuscuta sect. Cleistogrammica</taxon>
    </lineage>
</organism>
<name>A0A328D7Y9_9ASTE</name>
<comment type="caution">
    <text evidence="2">The sequence shown here is derived from an EMBL/GenBank/DDBJ whole genome shotgun (WGS) entry which is preliminary data.</text>
</comment>
<accession>A0A328D7Y9</accession>
<dbReference type="Proteomes" id="UP000249390">
    <property type="component" value="Unassembled WGS sequence"/>
</dbReference>
<feature type="compositionally biased region" description="Basic and acidic residues" evidence="1">
    <location>
        <begin position="64"/>
        <end position="73"/>
    </location>
</feature>
<dbReference type="AlphaFoldDB" id="A0A328D7Y9"/>
<evidence type="ECO:0000313" key="2">
    <source>
        <dbReference type="EMBL" id="RAL41962.1"/>
    </source>
</evidence>
<feature type="region of interest" description="Disordered" evidence="1">
    <location>
        <begin position="1"/>
        <end position="36"/>
    </location>
</feature>
<evidence type="ECO:0000256" key="1">
    <source>
        <dbReference type="SAM" id="MobiDB-lite"/>
    </source>
</evidence>
<keyword evidence="3" id="KW-1185">Reference proteome</keyword>
<evidence type="ECO:0000313" key="3">
    <source>
        <dbReference type="Proteomes" id="UP000249390"/>
    </source>
</evidence>
<feature type="compositionally biased region" description="Polar residues" evidence="1">
    <location>
        <begin position="1"/>
        <end position="26"/>
    </location>
</feature>
<protein>
    <submittedName>
        <fullName evidence="2">Uncharacterized protein</fullName>
    </submittedName>
</protein>
<sequence length="172" mass="18415">MSFLAQSNSRSDNSCRGRNYQGQTARQEWVPRGSTPTTSIPFALTTTVESSAVSVGDNGSSNGIRREFGDRSVPKGPTLPQLVQEIQEKLLKGTVECVICYDMAKVQTPNPELFLSVARSVCLSSSSSAIIDSSTASIQGVSLSSSAIIDHHPPLLDSSLAIFLPIRRGMLN</sequence>
<gene>
    <name evidence="2" type="ORF">DM860_016337</name>
</gene>
<reference evidence="2 3" key="1">
    <citation type="submission" date="2018-06" db="EMBL/GenBank/DDBJ databases">
        <title>The Genome of Cuscuta australis (Dodder) Provides Insight into the Evolution of Plant Parasitism.</title>
        <authorList>
            <person name="Liu H."/>
        </authorList>
    </citation>
    <scope>NUCLEOTIDE SEQUENCE [LARGE SCALE GENOMIC DNA]</scope>
    <source>
        <strain evidence="3">cv. Yunnan</strain>
        <tissue evidence="2">Vines</tissue>
    </source>
</reference>
<dbReference type="EMBL" id="NQVE01000182">
    <property type="protein sequence ID" value="RAL41962.1"/>
    <property type="molecule type" value="Genomic_DNA"/>
</dbReference>
<feature type="region of interest" description="Disordered" evidence="1">
    <location>
        <begin position="53"/>
        <end position="77"/>
    </location>
</feature>